<reference evidence="2" key="1">
    <citation type="submission" date="2023-04" db="EMBL/GenBank/DDBJ databases">
        <title>Phytophthora fragariaefolia NBRC 109709.</title>
        <authorList>
            <person name="Ichikawa N."/>
            <person name="Sato H."/>
            <person name="Tonouchi N."/>
        </authorList>
    </citation>
    <scope>NUCLEOTIDE SEQUENCE</scope>
    <source>
        <strain evidence="2">NBRC 109709</strain>
    </source>
</reference>
<proteinExistence type="predicted"/>
<dbReference type="Proteomes" id="UP001165121">
    <property type="component" value="Unassembled WGS sequence"/>
</dbReference>
<organism evidence="2 3">
    <name type="scientific">Phytophthora fragariaefolia</name>
    <dbReference type="NCBI Taxonomy" id="1490495"/>
    <lineage>
        <taxon>Eukaryota</taxon>
        <taxon>Sar</taxon>
        <taxon>Stramenopiles</taxon>
        <taxon>Oomycota</taxon>
        <taxon>Peronosporomycetes</taxon>
        <taxon>Peronosporales</taxon>
        <taxon>Peronosporaceae</taxon>
        <taxon>Phytophthora</taxon>
    </lineage>
</organism>
<feature type="compositionally biased region" description="Acidic residues" evidence="1">
    <location>
        <begin position="136"/>
        <end position="149"/>
    </location>
</feature>
<evidence type="ECO:0000313" key="3">
    <source>
        <dbReference type="Proteomes" id="UP001165121"/>
    </source>
</evidence>
<sequence>MGTFFPNSRIAGCLYHFKQACRRKSKKYGLPNVEARLAPTCWNVFVISRNIVSRTNNRLECFHRQLNTKFPVPHPSLERLTNTIENLSRENAAQRGAVIAGLSQPPTRKRFVLPRPPTLPNENDIENSESSSESSSDSDDDAEAVDSDA</sequence>
<dbReference type="OrthoDB" id="10029846at2759"/>
<name>A0A9W7CN23_9STRA</name>
<gene>
    <name evidence="2" type="ORF">Pfra01_000992300</name>
</gene>
<comment type="caution">
    <text evidence="2">The sequence shown here is derived from an EMBL/GenBank/DDBJ whole genome shotgun (WGS) entry which is preliminary data.</text>
</comment>
<accession>A0A9W7CN23</accession>
<protein>
    <submittedName>
        <fullName evidence="2">Unnamed protein product</fullName>
    </submittedName>
</protein>
<keyword evidence="3" id="KW-1185">Reference proteome</keyword>
<dbReference type="AlphaFoldDB" id="A0A9W7CN23"/>
<dbReference type="EMBL" id="BSXT01000946">
    <property type="protein sequence ID" value="GMF36436.1"/>
    <property type="molecule type" value="Genomic_DNA"/>
</dbReference>
<feature type="region of interest" description="Disordered" evidence="1">
    <location>
        <begin position="97"/>
        <end position="149"/>
    </location>
</feature>
<evidence type="ECO:0000256" key="1">
    <source>
        <dbReference type="SAM" id="MobiDB-lite"/>
    </source>
</evidence>
<evidence type="ECO:0000313" key="2">
    <source>
        <dbReference type="EMBL" id="GMF36436.1"/>
    </source>
</evidence>